<dbReference type="Proteomes" id="UP000022910">
    <property type="component" value="Unassembled WGS sequence"/>
</dbReference>
<dbReference type="EMBL" id="JEMT01008120">
    <property type="protein sequence ID" value="EXX78793.1"/>
    <property type="molecule type" value="Genomic_DNA"/>
</dbReference>
<evidence type="ECO:0000313" key="1">
    <source>
        <dbReference type="EMBL" id="EXX78793.1"/>
    </source>
</evidence>
<evidence type="ECO:0000313" key="2">
    <source>
        <dbReference type="Proteomes" id="UP000022910"/>
    </source>
</evidence>
<name>A0A015NHA5_RHIIW</name>
<dbReference type="HOGENOM" id="CLU_2428215_0_0_1"/>
<reference evidence="1 2" key="1">
    <citation type="submission" date="2014-02" db="EMBL/GenBank/DDBJ databases">
        <title>Single nucleus genome sequencing reveals high similarity among nuclei of an endomycorrhizal fungus.</title>
        <authorList>
            <person name="Lin K."/>
            <person name="Geurts R."/>
            <person name="Zhang Z."/>
            <person name="Limpens E."/>
            <person name="Saunders D.G."/>
            <person name="Mu D."/>
            <person name="Pang E."/>
            <person name="Cao H."/>
            <person name="Cha H."/>
            <person name="Lin T."/>
            <person name="Zhou Q."/>
            <person name="Shang Y."/>
            <person name="Li Y."/>
            <person name="Ivanov S."/>
            <person name="Sharma T."/>
            <person name="Velzen R.V."/>
            <person name="Ruijter N.D."/>
            <person name="Aanen D.K."/>
            <person name="Win J."/>
            <person name="Kamoun S."/>
            <person name="Bisseling T."/>
            <person name="Huang S."/>
        </authorList>
    </citation>
    <scope>NUCLEOTIDE SEQUENCE [LARGE SCALE GENOMIC DNA]</scope>
    <source>
        <strain evidence="2">DAOM197198w</strain>
    </source>
</reference>
<protein>
    <submittedName>
        <fullName evidence="1">Uncharacterized protein</fullName>
    </submittedName>
</protein>
<accession>A0A015NHA5</accession>
<proteinExistence type="predicted"/>
<gene>
    <name evidence="1" type="ORF">RirG_011870</name>
</gene>
<keyword evidence="2" id="KW-1185">Reference proteome</keyword>
<dbReference type="AlphaFoldDB" id="A0A015NHA5"/>
<sequence length="91" mass="10154">MGEKNTPKSVLFDTTVRCIYLPLSDLDFLSGMSGIVWAPRPPYCSQALELEEEQSLHFTTRSLVTSFPPPKNLPILMPNMGQWAASAKLKN</sequence>
<organism evidence="1 2">
    <name type="scientific">Rhizophagus irregularis (strain DAOM 197198w)</name>
    <name type="common">Glomus intraradices</name>
    <dbReference type="NCBI Taxonomy" id="1432141"/>
    <lineage>
        <taxon>Eukaryota</taxon>
        <taxon>Fungi</taxon>
        <taxon>Fungi incertae sedis</taxon>
        <taxon>Mucoromycota</taxon>
        <taxon>Glomeromycotina</taxon>
        <taxon>Glomeromycetes</taxon>
        <taxon>Glomerales</taxon>
        <taxon>Glomeraceae</taxon>
        <taxon>Rhizophagus</taxon>
    </lineage>
</organism>
<comment type="caution">
    <text evidence="1">The sequence shown here is derived from an EMBL/GenBank/DDBJ whole genome shotgun (WGS) entry which is preliminary data.</text>
</comment>